<reference evidence="2 3" key="1">
    <citation type="submission" date="2021-06" db="EMBL/GenBank/DDBJ databases">
        <title>Caerostris darwini draft genome.</title>
        <authorList>
            <person name="Kono N."/>
            <person name="Arakawa K."/>
        </authorList>
    </citation>
    <scope>NUCLEOTIDE SEQUENCE [LARGE SCALE GENOMIC DNA]</scope>
</reference>
<keyword evidence="3" id="KW-1185">Reference proteome</keyword>
<accession>A0AAV4R506</accession>
<dbReference type="Proteomes" id="UP001054837">
    <property type="component" value="Unassembled WGS sequence"/>
</dbReference>
<evidence type="ECO:0000313" key="2">
    <source>
        <dbReference type="EMBL" id="GIY17408.1"/>
    </source>
</evidence>
<sequence>MIFSFFLLQTLSCFCFRCFPTEIWVLLASECMSRLSPAHADCHHALTNGKRVPLSPKSRCGRKGRGKGAYLDVETTFRSPHANGNCTNPYP</sequence>
<organism evidence="2 3">
    <name type="scientific">Caerostris darwini</name>
    <dbReference type="NCBI Taxonomy" id="1538125"/>
    <lineage>
        <taxon>Eukaryota</taxon>
        <taxon>Metazoa</taxon>
        <taxon>Ecdysozoa</taxon>
        <taxon>Arthropoda</taxon>
        <taxon>Chelicerata</taxon>
        <taxon>Arachnida</taxon>
        <taxon>Araneae</taxon>
        <taxon>Araneomorphae</taxon>
        <taxon>Entelegynae</taxon>
        <taxon>Araneoidea</taxon>
        <taxon>Araneidae</taxon>
        <taxon>Caerostris</taxon>
    </lineage>
</organism>
<keyword evidence="1" id="KW-0732">Signal</keyword>
<evidence type="ECO:0000313" key="3">
    <source>
        <dbReference type="Proteomes" id="UP001054837"/>
    </source>
</evidence>
<feature type="chain" id="PRO_5043876113" description="Secreted protein" evidence="1">
    <location>
        <begin position="16"/>
        <end position="91"/>
    </location>
</feature>
<protein>
    <recommendedName>
        <fullName evidence="4">Secreted protein</fullName>
    </recommendedName>
</protein>
<dbReference type="AlphaFoldDB" id="A0AAV4R506"/>
<comment type="caution">
    <text evidence="2">The sequence shown here is derived from an EMBL/GenBank/DDBJ whole genome shotgun (WGS) entry which is preliminary data.</text>
</comment>
<gene>
    <name evidence="2" type="ORF">CDAR_1751</name>
</gene>
<name>A0AAV4R506_9ARAC</name>
<evidence type="ECO:0000256" key="1">
    <source>
        <dbReference type="SAM" id="SignalP"/>
    </source>
</evidence>
<evidence type="ECO:0008006" key="4">
    <source>
        <dbReference type="Google" id="ProtNLM"/>
    </source>
</evidence>
<feature type="signal peptide" evidence="1">
    <location>
        <begin position="1"/>
        <end position="15"/>
    </location>
</feature>
<proteinExistence type="predicted"/>
<dbReference type="EMBL" id="BPLQ01005803">
    <property type="protein sequence ID" value="GIY17408.1"/>
    <property type="molecule type" value="Genomic_DNA"/>
</dbReference>